<dbReference type="NCBIfam" id="TIGR01632">
    <property type="entry name" value="L11_bact"/>
    <property type="match status" value="1"/>
</dbReference>
<evidence type="ECO:0000259" key="11">
    <source>
        <dbReference type="Pfam" id="PF03946"/>
    </source>
</evidence>
<dbReference type="Pfam" id="PF00298">
    <property type="entry name" value="Ribosomal_L11"/>
    <property type="match status" value="1"/>
</dbReference>
<comment type="function">
    <text evidence="7 9">Forms part of the ribosomal stalk which helps the ribosome interact with GTP-bound translation factors.</text>
</comment>
<dbReference type="STRING" id="1111738.GCA_000427905_03667"/>
<dbReference type="InterPro" id="IPR020783">
    <property type="entry name" value="Ribosomal_uL11_C"/>
</dbReference>
<feature type="domain" description="Large ribosomal subunit protein uL11 N-terminal" evidence="11">
    <location>
        <begin position="12"/>
        <end position="69"/>
    </location>
</feature>
<evidence type="ECO:0000313" key="12">
    <source>
        <dbReference type="EMBL" id="MFO7191204.1"/>
    </source>
</evidence>
<dbReference type="InterPro" id="IPR036769">
    <property type="entry name" value="Ribosomal_uL11_C_sf"/>
</dbReference>
<dbReference type="Pfam" id="PF03946">
    <property type="entry name" value="Ribosomal_L11_N"/>
    <property type="match status" value="1"/>
</dbReference>
<evidence type="ECO:0000256" key="6">
    <source>
        <dbReference type="ARBA" id="ARBA00023274"/>
    </source>
</evidence>
<accession>A0A2W4J4U3</accession>
<dbReference type="FunFam" id="1.10.10.250:FF:000001">
    <property type="entry name" value="50S ribosomal protein L11"/>
    <property type="match status" value="1"/>
</dbReference>
<dbReference type="InterPro" id="IPR036796">
    <property type="entry name" value="Ribosomal_uL11_N_sf"/>
</dbReference>
<name>A0A2W4J4U3_9PSEU</name>
<dbReference type="InterPro" id="IPR000911">
    <property type="entry name" value="Ribosomal_uL11"/>
</dbReference>
<dbReference type="EMBL" id="QGUI01001090">
    <property type="protein sequence ID" value="PZM88497.1"/>
    <property type="molecule type" value="Genomic_DNA"/>
</dbReference>
<keyword evidence="2 7" id="KW-0488">Methylation</keyword>
<dbReference type="Gene3D" id="1.10.10.250">
    <property type="entry name" value="Ribosomal protein L11, C-terminal domain"/>
    <property type="match status" value="1"/>
</dbReference>
<dbReference type="InterPro" id="IPR020784">
    <property type="entry name" value="Ribosomal_uL11_N"/>
</dbReference>
<dbReference type="Gene3D" id="3.30.1550.10">
    <property type="entry name" value="Ribosomal protein L11/L12, N-terminal domain"/>
    <property type="match status" value="1"/>
</dbReference>
<feature type="domain" description="Large ribosomal subunit protein uL11 C-terminal" evidence="10">
    <location>
        <begin position="74"/>
        <end position="142"/>
    </location>
</feature>
<keyword evidence="4 7" id="KW-0694">RNA-binding</keyword>
<dbReference type="HAMAP" id="MF_00736">
    <property type="entry name" value="Ribosomal_uL11"/>
    <property type="match status" value="1"/>
</dbReference>
<sequence>MPPKKKKLAAIIKLQIPAGQANPAPPVGPALGQHGVNIMEFCKAYNAATESQRGNVVPVEISVYEDRSFDFKLKTPPAAQLLLKAAGVEKGSGEPHKNKVGTVTWDQVREIAETKKADLNATDIEQAAKIIAGTARSMGITVE</sequence>
<dbReference type="GO" id="GO:0070180">
    <property type="term" value="F:large ribosomal subunit rRNA binding"/>
    <property type="evidence" value="ECO:0007669"/>
    <property type="project" value="UniProtKB-UniRule"/>
</dbReference>
<dbReference type="AlphaFoldDB" id="A0A2W4J4U3"/>
<comment type="PTM">
    <text evidence="7 9">One or more lysine residues are methylated.</text>
</comment>
<dbReference type="Proteomes" id="UP000249324">
    <property type="component" value="Unassembled WGS sequence"/>
</dbReference>
<evidence type="ECO:0000256" key="7">
    <source>
        <dbReference type="HAMAP-Rule" id="MF_00736"/>
    </source>
</evidence>
<dbReference type="SUPFAM" id="SSF46906">
    <property type="entry name" value="Ribosomal protein L11, C-terminal domain"/>
    <property type="match status" value="1"/>
</dbReference>
<evidence type="ECO:0000259" key="10">
    <source>
        <dbReference type="Pfam" id="PF00298"/>
    </source>
</evidence>
<evidence type="ECO:0000256" key="4">
    <source>
        <dbReference type="ARBA" id="ARBA00022884"/>
    </source>
</evidence>
<dbReference type="CDD" id="cd00349">
    <property type="entry name" value="Ribosomal_L11"/>
    <property type="match status" value="1"/>
</dbReference>
<dbReference type="PANTHER" id="PTHR11661:SF1">
    <property type="entry name" value="LARGE RIBOSOMAL SUBUNIT PROTEIN UL11M"/>
    <property type="match status" value="1"/>
</dbReference>
<comment type="subunit">
    <text evidence="7">Part of the ribosomal stalk of the 50S ribosomal subunit. Interacts with L10 and the large rRNA to form the base of the stalk. L10 forms an elongated spine to which L12 dimers bind in a sequential fashion forming a multimeric L10(L12)X complex.</text>
</comment>
<evidence type="ECO:0000256" key="8">
    <source>
        <dbReference type="RuleBase" id="RU003978"/>
    </source>
</evidence>
<evidence type="ECO:0000313" key="13">
    <source>
        <dbReference type="EMBL" id="PZM88497.1"/>
    </source>
</evidence>
<dbReference type="GO" id="GO:0003735">
    <property type="term" value="F:structural constituent of ribosome"/>
    <property type="evidence" value="ECO:0007669"/>
    <property type="project" value="InterPro"/>
</dbReference>
<evidence type="ECO:0000256" key="1">
    <source>
        <dbReference type="ARBA" id="ARBA00010537"/>
    </source>
</evidence>
<evidence type="ECO:0000313" key="14">
    <source>
        <dbReference type="Proteomes" id="UP000249324"/>
    </source>
</evidence>
<proteinExistence type="inferred from homology"/>
<dbReference type="GO" id="GO:0022625">
    <property type="term" value="C:cytosolic large ribosomal subunit"/>
    <property type="evidence" value="ECO:0007669"/>
    <property type="project" value="TreeGrafter"/>
</dbReference>
<evidence type="ECO:0000256" key="5">
    <source>
        <dbReference type="ARBA" id="ARBA00022980"/>
    </source>
</evidence>
<reference evidence="12" key="4">
    <citation type="submission" date="2023-08" db="EMBL/GenBank/DDBJ databases">
        <authorList>
            <person name="Guima S.E.S."/>
            <person name="Martins L.F."/>
            <person name="Silva A.M."/>
            <person name="Setubal J.C."/>
        </authorList>
    </citation>
    <scope>NUCLEOTIDE SEQUENCE</scope>
    <source>
        <strain evidence="12">ZC4RG45</strain>
    </source>
</reference>
<dbReference type="FunFam" id="3.30.1550.10:FF:000001">
    <property type="entry name" value="50S ribosomal protein L11"/>
    <property type="match status" value="1"/>
</dbReference>
<evidence type="ECO:0000256" key="2">
    <source>
        <dbReference type="ARBA" id="ARBA00022481"/>
    </source>
</evidence>
<dbReference type="GO" id="GO:0006412">
    <property type="term" value="P:translation"/>
    <property type="evidence" value="ECO:0007669"/>
    <property type="project" value="UniProtKB-UniRule"/>
</dbReference>
<comment type="similarity">
    <text evidence="1 7 8">Belongs to the universal ribosomal protein uL11 family.</text>
</comment>
<organism evidence="13">
    <name type="scientific">Thermocrispum agreste</name>
    <dbReference type="NCBI Taxonomy" id="37925"/>
    <lineage>
        <taxon>Bacteria</taxon>
        <taxon>Bacillati</taxon>
        <taxon>Actinomycetota</taxon>
        <taxon>Actinomycetes</taxon>
        <taxon>Pseudonocardiales</taxon>
        <taxon>Pseudonocardiaceae</taxon>
        <taxon>Thermocrispum</taxon>
    </lineage>
</organism>
<keyword evidence="5 7" id="KW-0689">Ribosomal protein</keyword>
<reference evidence="12 14" key="3">
    <citation type="journal article" date="2021" name="BMC Genomics">
        <title>Genome-resolved metagenome and metatranscriptome analyses of thermophilic composting reveal key bacterial players and their metabolic interactions.</title>
        <authorList>
            <person name="Braga L.P.P."/>
            <person name="Pereira R.V."/>
            <person name="Martins L.F."/>
            <person name="Moura L.M.S."/>
            <person name="Sanchez F.B."/>
            <person name="Patane J.S.L."/>
            <person name="da Silva A.M."/>
            <person name="Setubal J.C."/>
        </authorList>
    </citation>
    <scope>NUCLEOTIDE SEQUENCE [LARGE SCALE GENOMIC DNA]</scope>
    <source>
        <strain evidence="12">ZC4RG45</strain>
    </source>
</reference>
<dbReference type="SUPFAM" id="SSF54747">
    <property type="entry name" value="Ribosomal L11/L12e N-terminal domain"/>
    <property type="match status" value="1"/>
</dbReference>
<reference evidence="12" key="2">
    <citation type="submission" date="2018-05" db="EMBL/GenBank/DDBJ databases">
        <authorList>
            <person name="Moura L."/>
            <person name="Setubal J.C."/>
        </authorList>
    </citation>
    <scope>NUCLEOTIDE SEQUENCE</scope>
    <source>
        <strain evidence="12">ZC4RG45</strain>
    </source>
</reference>
<comment type="caution">
    <text evidence="13">The sequence shown here is derived from an EMBL/GenBank/DDBJ whole genome shotgun (WGS) entry which is preliminary data.</text>
</comment>
<dbReference type="InterPro" id="IPR020785">
    <property type="entry name" value="Ribosomal_uL11_CS"/>
</dbReference>
<dbReference type="SMART" id="SM00649">
    <property type="entry name" value="RL11"/>
    <property type="match status" value="1"/>
</dbReference>
<dbReference type="PANTHER" id="PTHR11661">
    <property type="entry name" value="60S RIBOSOMAL PROTEIN L12"/>
    <property type="match status" value="1"/>
</dbReference>
<evidence type="ECO:0000256" key="3">
    <source>
        <dbReference type="ARBA" id="ARBA00022730"/>
    </source>
</evidence>
<reference evidence="13" key="1">
    <citation type="submission" date="2018-05" db="EMBL/GenBank/DDBJ databases">
        <authorList>
            <person name="Lanie J.A."/>
            <person name="Ng W.-L."/>
            <person name="Kazmierczak K.M."/>
            <person name="Andrzejewski T.M."/>
            <person name="Davidsen T.M."/>
            <person name="Wayne K.J."/>
            <person name="Tettelin H."/>
            <person name="Glass J.I."/>
            <person name="Rusch D."/>
            <person name="Podicherti R."/>
            <person name="Tsui H.-C.T."/>
            <person name="Winkler M.E."/>
        </authorList>
    </citation>
    <scope>NUCLEOTIDE SEQUENCE</scope>
    <source>
        <strain evidence="13">ZC4RG45</strain>
    </source>
</reference>
<keyword evidence="3 7" id="KW-0699">rRNA-binding</keyword>
<dbReference type="EMBL" id="QGUI02000019">
    <property type="protein sequence ID" value="MFO7191204.1"/>
    <property type="molecule type" value="Genomic_DNA"/>
</dbReference>
<dbReference type="InterPro" id="IPR006519">
    <property type="entry name" value="Ribosomal_uL11_bac-typ"/>
</dbReference>
<keyword evidence="6 7" id="KW-0687">Ribonucleoprotein</keyword>
<protein>
    <recommendedName>
        <fullName evidence="7">Large ribosomal subunit protein uL11</fullName>
    </recommendedName>
</protein>
<evidence type="ECO:0000256" key="9">
    <source>
        <dbReference type="RuleBase" id="RU003979"/>
    </source>
</evidence>
<dbReference type="PROSITE" id="PS00359">
    <property type="entry name" value="RIBOSOMAL_L11"/>
    <property type="match status" value="1"/>
</dbReference>
<gene>
    <name evidence="7 13" type="primary">rplK</name>
    <name evidence="12" type="ORF">DIU77_003035</name>
    <name evidence="13" type="ORF">DIU77_20370</name>
</gene>